<gene>
    <name evidence="1" type="ordered locus">TTX_1903</name>
</gene>
<protein>
    <submittedName>
        <fullName evidence="1">Transposase</fullName>
    </submittedName>
</protein>
<keyword evidence="2" id="KW-1185">Reference proteome</keyword>
<dbReference type="KEGG" id="ttn:TTX_1903"/>
<dbReference type="EMBL" id="FN869859">
    <property type="protein sequence ID" value="CCC82519.1"/>
    <property type="molecule type" value="Genomic_DNA"/>
</dbReference>
<proteinExistence type="predicted"/>
<evidence type="ECO:0000313" key="1">
    <source>
        <dbReference type="EMBL" id="CCC82519.1"/>
    </source>
</evidence>
<dbReference type="AlphaFoldDB" id="G4RLS4"/>
<organism evidence="1 2">
    <name type="scientific">Thermoproteus tenax (strain ATCC 35583 / DSM 2078 / JCM 9277 / NBRC 100435 / Kra 1)</name>
    <dbReference type="NCBI Taxonomy" id="768679"/>
    <lineage>
        <taxon>Archaea</taxon>
        <taxon>Thermoproteota</taxon>
        <taxon>Thermoprotei</taxon>
        <taxon>Thermoproteales</taxon>
        <taxon>Thermoproteaceae</taxon>
        <taxon>Thermoproteus</taxon>
    </lineage>
</organism>
<dbReference type="STRING" id="768679.TTX_1903"/>
<dbReference type="PATRIC" id="fig|768679.9.peg.1929"/>
<evidence type="ECO:0000313" key="2">
    <source>
        <dbReference type="Proteomes" id="UP000002654"/>
    </source>
</evidence>
<dbReference type="PaxDb" id="768679-TTX_1903"/>
<name>G4RLS4_THETK</name>
<dbReference type="HOGENOM" id="CLU_2695976_0_0_2"/>
<dbReference type="Proteomes" id="UP000002654">
    <property type="component" value="Chromosome"/>
</dbReference>
<sequence length="73" mass="8159">MGKFFIPLQKRGGWRLKSQPRLKLDERGIAYVHFVFKRAAEEEPASGVVSVDLDENNVAVKAGGRVYILETGI</sequence>
<accession>G4RLS4</accession>
<reference evidence="1 2" key="1">
    <citation type="journal article" date="2011" name="PLoS ONE">
        <title>The complete genome sequence of Thermoproteus tenax: a physiologically versatile member of the Crenarchaeota.</title>
        <authorList>
            <person name="Siebers B."/>
            <person name="Zaparty M."/>
            <person name="Raddatz G."/>
            <person name="Tjaden B."/>
            <person name="Albers S.V."/>
            <person name="Bell S.D."/>
            <person name="Blombach F."/>
            <person name="Kletzin A."/>
            <person name="Kyrpides N."/>
            <person name="Lanz C."/>
            <person name="Plagens A."/>
            <person name="Rampp M."/>
            <person name="Rosinus A."/>
            <person name="von Jan M."/>
            <person name="Makarova K.S."/>
            <person name="Klenk H.P."/>
            <person name="Schuster S.C."/>
            <person name="Hensel R."/>
        </authorList>
    </citation>
    <scope>NUCLEOTIDE SEQUENCE [LARGE SCALE GENOMIC DNA]</scope>
    <source>
        <strain evidence="2">ATCC 35583 / DSM 2078 / JCM 9277 / NBRC 100435 / Kra 1</strain>
    </source>
</reference>
<dbReference type="eggNOG" id="arCOG00679">
    <property type="taxonomic scope" value="Archaea"/>
</dbReference>